<name>K6ZAA1_9ALTE</name>
<sequence>MDTFIPDVEADPLFAKKMAEVVAFIPDKLLMNLNDAPPHFLIL</sequence>
<organism evidence="1 2">
    <name type="scientific">Paraglaciecola polaris LMG 21857</name>
    <dbReference type="NCBI Taxonomy" id="1129793"/>
    <lineage>
        <taxon>Bacteria</taxon>
        <taxon>Pseudomonadati</taxon>
        <taxon>Pseudomonadota</taxon>
        <taxon>Gammaproteobacteria</taxon>
        <taxon>Alteromonadales</taxon>
        <taxon>Alteromonadaceae</taxon>
        <taxon>Paraglaciecola</taxon>
    </lineage>
</organism>
<comment type="caution">
    <text evidence="1">The sequence shown here is derived from an EMBL/GenBank/DDBJ whole genome shotgun (WGS) entry which is preliminary data.</text>
</comment>
<dbReference type="AlphaFoldDB" id="K6ZAA1"/>
<evidence type="ECO:0000313" key="1">
    <source>
        <dbReference type="EMBL" id="GAC33066.1"/>
    </source>
</evidence>
<evidence type="ECO:0000313" key="2">
    <source>
        <dbReference type="Proteomes" id="UP000006322"/>
    </source>
</evidence>
<protein>
    <submittedName>
        <fullName evidence="1">Uncharacterized protein</fullName>
    </submittedName>
</protein>
<keyword evidence="2" id="KW-1185">Reference proteome</keyword>
<accession>K6ZAA1</accession>
<dbReference type="EMBL" id="BAER01000047">
    <property type="protein sequence ID" value="GAC33066.1"/>
    <property type="molecule type" value="Genomic_DNA"/>
</dbReference>
<dbReference type="Proteomes" id="UP000006322">
    <property type="component" value="Unassembled WGS sequence"/>
</dbReference>
<gene>
    <name evidence="1" type="ORF">GPLA_2161</name>
</gene>
<reference evidence="2" key="1">
    <citation type="journal article" date="2014" name="Environ. Microbiol.">
        <title>Comparative genomics of the marine bacterial genus Glaciecola reveals the high degree of genomic diversity and genomic characteristic for cold adaptation.</title>
        <authorList>
            <person name="Qin Q.L."/>
            <person name="Xie B.B."/>
            <person name="Yu Y."/>
            <person name="Shu Y.L."/>
            <person name="Rong J.C."/>
            <person name="Zhang Y.J."/>
            <person name="Zhao D.L."/>
            <person name="Chen X.L."/>
            <person name="Zhang X.Y."/>
            <person name="Chen B."/>
            <person name="Zhou B.C."/>
            <person name="Zhang Y.Z."/>
        </authorList>
    </citation>
    <scope>NUCLEOTIDE SEQUENCE [LARGE SCALE GENOMIC DNA]</scope>
    <source>
        <strain evidence="2">LMG 21857</strain>
    </source>
</reference>
<proteinExistence type="predicted"/>